<accession>A0A074ZSM6</accession>
<feature type="region of interest" description="Disordered" evidence="1">
    <location>
        <begin position="19"/>
        <end position="46"/>
    </location>
</feature>
<name>A0A074ZSM6_OPIVI</name>
<protein>
    <submittedName>
        <fullName evidence="2">Uncharacterized protein</fullName>
    </submittedName>
</protein>
<dbReference type="RefSeq" id="XP_009177984.1">
    <property type="nucleotide sequence ID" value="XM_009179720.1"/>
</dbReference>
<evidence type="ECO:0000256" key="1">
    <source>
        <dbReference type="SAM" id="MobiDB-lite"/>
    </source>
</evidence>
<sequence>MDMQTTSICSIASLKPDSSLHEELMSRQLQQRNKKQPLEQPVTHSDYQESVTFSAEAANTIQQHKHPEQASQTELQEYHPLLSEEISTSRRKSIQIVRPSRVFTQ</sequence>
<keyword evidence="3" id="KW-1185">Reference proteome</keyword>
<dbReference type="GeneID" id="20326494"/>
<dbReference type="EMBL" id="KL604884">
    <property type="protein sequence ID" value="KER18269.1"/>
    <property type="molecule type" value="Genomic_DNA"/>
</dbReference>
<evidence type="ECO:0000313" key="2">
    <source>
        <dbReference type="EMBL" id="KER18269.1"/>
    </source>
</evidence>
<dbReference type="KEGG" id="ovi:T265_12326"/>
<dbReference type="Proteomes" id="UP000054324">
    <property type="component" value="Unassembled WGS sequence"/>
</dbReference>
<evidence type="ECO:0000313" key="3">
    <source>
        <dbReference type="Proteomes" id="UP000054324"/>
    </source>
</evidence>
<dbReference type="CTD" id="20326494"/>
<organism evidence="2 3">
    <name type="scientific">Opisthorchis viverrini</name>
    <name type="common">Southeast Asian liver fluke</name>
    <dbReference type="NCBI Taxonomy" id="6198"/>
    <lineage>
        <taxon>Eukaryota</taxon>
        <taxon>Metazoa</taxon>
        <taxon>Spiralia</taxon>
        <taxon>Lophotrochozoa</taxon>
        <taxon>Platyhelminthes</taxon>
        <taxon>Trematoda</taxon>
        <taxon>Digenea</taxon>
        <taxon>Opisthorchiida</taxon>
        <taxon>Opisthorchiata</taxon>
        <taxon>Opisthorchiidae</taxon>
        <taxon>Opisthorchis</taxon>
    </lineage>
</organism>
<gene>
    <name evidence="2" type="ORF">T265_12326</name>
</gene>
<proteinExistence type="predicted"/>
<dbReference type="OrthoDB" id="6243558at2759"/>
<reference evidence="2 3" key="1">
    <citation type="submission" date="2013-11" db="EMBL/GenBank/DDBJ databases">
        <title>Opisthorchis viverrini - life in the bile duct.</title>
        <authorList>
            <person name="Young N.D."/>
            <person name="Nagarajan N."/>
            <person name="Lin S.J."/>
            <person name="Korhonen P.K."/>
            <person name="Jex A.R."/>
            <person name="Hall R.S."/>
            <person name="Safavi-Hemami H."/>
            <person name="Kaewkong W."/>
            <person name="Bertrand D."/>
            <person name="Gao S."/>
            <person name="Seet Q."/>
            <person name="Wongkham S."/>
            <person name="Teh B.T."/>
            <person name="Wongkham C."/>
            <person name="Intapan P.M."/>
            <person name="Maleewong W."/>
            <person name="Yang X."/>
            <person name="Hu M."/>
            <person name="Wang Z."/>
            <person name="Hofmann A."/>
            <person name="Sternberg P.W."/>
            <person name="Tan P."/>
            <person name="Wang J."/>
            <person name="Gasser R.B."/>
        </authorList>
    </citation>
    <scope>NUCLEOTIDE SEQUENCE [LARGE SCALE GENOMIC DNA]</scope>
</reference>
<dbReference type="AlphaFoldDB" id="A0A074ZSM6"/>